<dbReference type="PANTHER" id="PTHR18968:SF13">
    <property type="entry name" value="ACETOLACTATE SYNTHASE CATALYTIC SUBUNIT, MITOCHONDRIAL"/>
    <property type="match status" value="1"/>
</dbReference>
<keyword evidence="5 9" id="KW-0028">Amino-acid biosynthesis</keyword>
<dbReference type="InterPro" id="IPR029061">
    <property type="entry name" value="THDP-binding"/>
</dbReference>
<comment type="pathway">
    <text evidence="1 9">Amino-acid biosynthesis; L-isoleucine biosynthesis; L-isoleucine from 2-oxobutanoate: step 1/4.</text>
</comment>
<dbReference type="EC" id="2.2.1.6" evidence="4 9"/>
<gene>
    <name evidence="13" type="ORF">EDC14_1002136</name>
</gene>
<comment type="similarity">
    <text evidence="3 9">Belongs to the TPP enzyme family.</text>
</comment>
<dbReference type="InterPro" id="IPR011766">
    <property type="entry name" value="TPP_enzyme_TPP-bd"/>
</dbReference>
<dbReference type="FunFam" id="3.40.50.1220:FF:000008">
    <property type="entry name" value="Acetolactate synthase"/>
    <property type="match status" value="1"/>
</dbReference>
<evidence type="ECO:0000256" key="2">
    <source>
        <dbReference type="ARBA" id="ARBA00005025"/>
    </source>
</evidence>
<proteinExistence type="inferred from homology"/>
<reference evidence="13 14" key="1">
    <citation type="submission" date="2019-03" db="EMBL/GenBank/DDBJ databases">
        <title>Genomic Encyclopedia of Type Strains, Phase IV (KMG-IV): sequencing the most valuable type-strain genomes for metagenomic binning, comparative biology and taxonomic classification.</title>
        <authorList>
            <person name="Goeker M."/>
        </authorList>
    </citation>
    <scope>NUCLEOTIDE SEQUENCE [LARGE SCALE GENOMIC DNA]</scope>
    <source>
        <strain evidence="13 14">LX-B</strain>
    </source>
</reference>
<dbReference type="InterPro" id="IPR012001">
    <property type="entry name" value="Thiamin_PyroP_enz_TPP-bd_dom"/>
</dbReference>
<dbReference type="FunFam" id="3.40.50.970:FF:000007">
    <property type="entry name" value="Acetolactate synthase"/>
    <property type="match status" value="1"/>
</dbReference>
<keyword evidence="7 9" id="KW-0100">Branched-chain amino acid biosynthesis</keyword>
<dbReference type="Gene3D" id="3.40.50.970">
    <property type="match status" value="2"/>
</dbReference>
<keyword evidence="9" id="KW-0460">Magnesium</keyword>
<feature type="domain" description="Thiamine pyrophosphate enzyme central" evidence="10">
    <location>
        <begin position="193"/>
        <end position="328"/>
    </location>
</feature>
<comment type="cofactor">
    <cofactor evidence="9">
        <name>thiamine diphosphate</name>
        <dbReference type="ChEBI" id="CHEBI:58937"/>
    </cofactor>
    <text evidence="9">Binds 1 thiamine pyrophosphate per subunit.</text>
</comment>
<evidence type="ECO:0000256" key="3">
    <source>
        <dbReference type="ARBA" id="ARBA00007812"/>
    </source>
</evidence>
<evidence type="ECO:0000256" key="4">
    <source>
        <dbReference type="ARBA" id="ARBA00013145"/>
    </source>
</evidence>
<dbReference type="UniPathway" id="UPA00047">
    <property type="reaction ID" value="UER00055"/>
</dbReference>
<dbReference type="EMBL" id="SLUN01000002">
    <property type="protein sequence ID" value="TCL76377.1"/>
    <property type="molecule type" value="Genomic_DNA"/>
</dbReference>
<dbReference type="Gene3D" id="3.40.50.1220">
    <property type="entry name" value="TPP-binding domain"/>
    <property type="match status" value="1"/>
</dbReference>
<dbReference type="NCBIfam" id="TIGR00118">
    <property type="entry name" value="acolac_lg"/>
    <property type="match status" value="1"/>
</dbReference>
<dbReference type="UniPathway" id="UPA00049">
    <property type="reaction ID" value="UER00059"/>
</dbReference>
<organism evidence="13 14">
    <name type="scientific">Hydrogenispora ethanolica</name>
    <dbReference type="NCBI Taxonomy" id="1082276"/>
    <lineage>
        <taxon>Bacteria</taxon>
        <taxon>Bacillati</taxon>
        <taxon>Bacillota</taxon>
        <taxon>Hydrogenispora</taxon>
    </lineage>
</organism>
<evidence type="ECO:0000313" key="13">
    <source>
        <dbReference type="EMBL" id="TCL76377.1"/>
    </source>
</evidence>
<comment type="caution">
    <text evidence="13">The sequence shown here is derived from an EMBL/GenBank/DDBJ whole genome shotgun (WGS) entry which is preliminary data.</text>
</comment>
<evidence type="ECO:0000256" key="1">
    <source>
        <dbReference type="ARBA" id="ARBA00004974"/>
    </source>
</evidence>
<evidence type="ECO:0000259" key="11">
    <source>
        <dbReference type="Pfam" id="PF02775"/>
    </source>
</evidence>
<keyword evidence="14" id="KW-1185">Reference proteome</keyword>
<comment type="catalytic activity">
    <reaction evidence="8 9">
        <text>2 pyruvate + H(+) = (2S)-2-acetolactate + CO2</text>
        <dbReference type="Rhea" id="RHEA:25249"/>
        <dbReference type="ChEBI" id="CHEBI:15361"/>
        <dbReference type="ChEBI" id="CHEBI:15378"/>
        <dbReference type="ChEBI" id="CHEBI:16526"/>
        <dbReference type="ChEBI" id="CHEBI:58476"/>
        <dbReference type="EC" id="2.2.1.6"/>
    </reaction>
</comment>
<dbReference type="GO" id="GO:0000287">
    <property type="term" value="F:magnesium ion binding"/>
    <property type="evidence" value="ECO:0007669"/>
    <property type="project" value="UniProtKB-UniRule"/>
</dbReference>
<dbReference type="Pfam" id="PF00205">
    <property type="entry name" value="TPP_enzyme_M"/>
    <property type="match status" value="1"/>
</dbReference>
<keyword evidence="9" id="KW-0808">Transferase</keyword>
<dbReference type="InterPro" id="IPR045229">
    <property type="entry name" value="TPP_enz"/>
</dbReference>
<dbReference type="GO" id="GO:0030976">
    <property type="term" value="F:thiamine pyrophosphate binding"/>
    <property type="evidence" value="ECO:0007669"/>
    <property type="project" value="UniProtKB-UniRule"/>
</dbReference>
<dbReference type="GO" id="GO:0009097">
    <property type="term" value="P:isoleucine biosynthetic process"/>
    <property type="evidence" value="ECO:0007669"/>
    <property type="project" value="UniProtKB-UniPathway"/>
</dbReference>
<dbReference type="Proteomes" id="UP000295008">
    <property type="component" value="Unassembled WGS sequence"/>
</dbReference>
<name>A0A4V2QGM2_HYDET</name>
<keyword evidence="9" id="KW-0479">Metal-binding</keyword>
<dbReference type="AlphaFoldDB" id="A0A4V2QGM2"/>
<dbReference type="Pfam" id="PF02775">
    <property type="entry name" value="TPP_enzyme_C"/>
    <property type="match status" value="1"/>
</dbReference>
<dbReference type="Pfam" id="PF02776">
    <property type="entry name" value="TPP_enzyme_N"/>
    <property type="match status" value="1"/>
</dbReference>
<evidence type="ECO:0000259" key="10">
    <source>
        <dbReference type="Pfam" id="PF00205"/>
    </source>
</evidence>
<keyword evidence="6 9" id="KW-0786">Thiamine pyrophosphate</keyword>
<comment type="cofactor">
    <cofactor evidence="9">
        <name>Mg(2+)</name>
        <dbReference type="ChEBI" id="CHEBI:18420"/>
    </cofactor>
    <text evidence="9">Binds 1 Mg(2+) ion per subunit.</text>
</comment>
<evidence type="ECO:0000256" key="7">
    <source>
        <dbReference type="ARBA" id="ARBA00023304"/>
    </source>
</evidence>
<dbReference type="SUPFAM" id="SSF52518">
    <property type="entry name" value="Thiamin diphosphate-binding fold (THDP-binding)"/>
    <property type="match status" value="2"/>
</dbReference>
<evidence type="ECO:0000256" key="8">
    <source>
        <dbReference type="ARBA" id="ARBA00048670"/>
    </source>
</evidence>
<dbReference type="InterPro" id="IPR012846">
    <property type="entry name" value="Acetolactate_synth_lsu"/>
</dbReference>
<evidence type="ECO:0000259" key="12">
    <source>
        <dbReference type="Pfam" id="PF02776"/>
    </source>
</evidence>
<dbReference type="GO" id="GO:0005948">
    <property type="term" value="C:acetolactate synthase complex"/>
    <property type="evidence" value="ECO:0007669"/>
    <property type="project" value="TreeGrafter"/>
</dbReference>
<dbReference type="GO" id="GO:0003984">
    <property type="term" value="F:acetolactate synthase activity"/>
    <property type="evidence" value="ECO:0007669"/>
    <property type="project" value="UniProtKB-EC"/>
</dbReference>
<dbReference type="PANTHER" id="PTHR18968">
    <property type="entry name" value="THIAMINE PYROPHOSPHATE ENZYMES"/>
    <property type="match status" value="1"/>
</dbReference>
<evidence type="ECO:0000256" key="6">
    <source>
        <dbReference type="ARBA" id="ARBA00023052"/>
    </source>
</evidence>
<feature type="domain" description="Thiamine pyrophosphate enzyme N-terminal TPP-binding" evidence="12">
    <location>
        <begin position="4"/>
        <end position="117"/>
    </location>
</feature>
<dbReference type="GO" id="GO:0009099">
    <property type="term" value="P:L-valine biosynthetic process"/>
    <property type="evidence" value="ECO:0007669"/>
    <property type="project" value="UniProtKB-UniPathway"/>
</dbReference>
<feature type="domain" description="Thiamine pyrophosphate enzyme TPP-binding" evidence="11">
    <location>
        <begin position="387"/>
        <end position="520"/>
    </location>
</feature>
<accession>A0A4V2QGM2</accession>
<dbReference type="SUPFAM" id="SSF52467">
    <property type="entry name" value="DHS-like NAD/FAD-binding domain"/>
    <property type="match status" value="1"/>
</dbReference>
<comment type="pathway">
    <text evidence="2 9">Amino-acid biosynthesis; L-valine biosynthesis; L-valine from pyruvate: step 1/4.</text>
</comment>
<sequence length="537" mass="56132">MNRSGAEILLDCLAREGVELLFGYPGSAVIHIYDALYGHPTIRNILVRHEQGAIHAADGYARSTGKTGVCLATSGPGATNLITGIATAYQDSIPLVIISGQVSSFLLGRDSFQEADIRGMTLPITKHNELVTRLADLPRAVKEAFYIARTGRPGPVLIDLTKDVTQMQDQAEYPDAVHLPGYQARLGPRPGPINEAAAAIAAARRPVLCAGGGVISSGAAPALRQLAETLAIPVAATLMGLTAFPAGHPLSLGLLGANGTAAGRWAVNQADLFIAVGVRSADRVTPHPAVFAPQARLISIDIDPAELEQNRSSRISLAGDAKAVLSMLLERLKPAGRPEWLAEIAARKATSVPLSSAAGLQPRAVMAALGRITGGGVFICSEAEQPAIWTARFYPFREPRTFIAAGGLGTVGFAFPAAVGAQAGNPGRPVVAVVNAAGVQMCLQELATLVANQLPVKALILNRRNPRPDRPQGLAPESQPDFVKLAEAYGAKGFRINIPERLEEILGEALAASGPALVDCPVDWTEEDLPALAAAQG</sequence>
<evidence type="ECO:0000313" key="14">
    <source>
        <dbReference type="Proteomes" id="UP000295008"/>
    </source>
</evidence>
<evidence type="ECO:0000256" key="5">
    <source>
        <dbReference type="ARBA" id="ARBA00022605"/>
    </source>
</evidence>
<dbReference type="GO" id="GO:0050660">
    <property type="term" value="F:flavin adenine dinucleotide binding"/>
    <property type="evidence" value="ECO:0007669"/>
    <property type="project" value="InterPro"/>
</dbReference>
<dbReference type="InterPro" id="IPR012000">
    <property type="entry name" value="Thiamin_PyroP_enz_cen_dom"/>
</dbReference>
<dbReference type="CDD" id="cd07035">
    <property type="entry name" value="TPP_PYR_POX_like"/>
    <property type="match status" value="1"/>
</dbReference>
<dbReference type="InterPro" id="IPR029035">
    <property type="entry name" value="DHS-like_NAD/FAD-binding_dom"/>
</dbReference>
<evidence type="ECO:0000256" key="9">
    <source>
        <dbReference type="RuleBase" id="RU003591"/>
    </source>
</evidence>
<protein>
    <recommendedName>
        <fullName evidence="4 9">Acetolactate synthase</fullName>
        <ecNumber evidence="4 9">2.2.1.6</ecNumber>
    </recommendedName>
</protein>